<evidence type="ECO:0000256" key="1">
    <source>
        <dbReference type="SAM" id="Phobius"/>
    </source>
</evidence>
<gene>
    <name evidence="2" type="ORF">LOKO_03127</name>
</gene>
<reference evidence="2 3" key="2">
    <citation type="submission" date="2016-02" db="EMBL/GenBank/DDBJ databases">
        <authorList>
            <person name="Wen L."/>
            <person name="He K."/>
            <person name="Yang H."/>
        </authorList>
    </citation>
    <scope>NUCLEOTIDE SEQUENCE [LARGE SCALE GENOMIC DNA]</scope>
    <source>
        <strain evidence="2 3">AGD 8-3</strain>
    </source>
</reference>
<name>A0A0X8HGH7_9GAMM</name>
<dbReference type="KEGG" id="hco:LOKO_03127"/>
<dbReference type="EMBL" id="CP014226">
    <property type="protein sequence ID" value="AMD02174.1"/>
    <property type="molecule type" value="Genomic_DNA"/>
</dbReference>
<dbReference type="AlphaFoldDB" id="A0A0X8HGH7"/>
<reference evidence="2 3" key="1">
    <citation type="journal article" date="2016" name="Genome Announc.">
        <title>Draft Genome Sequence of 'Halomonas chromatireducens' Strain AGD 8-3, a Haloalkaliphilic Chromate- and Selenite-Reducing Gammaproteobacterium.</title>
        <authorList>
            <person name="Sharko F.S."/>
            <person name="Shapovalova A.A."/>
            <person name="Tsygankova S.V."/>
            <person name="Komova A.V."/>
            <person name="Boulygina E.S."/>
            <person name="Teslyuk A.B."/>
            <person name="Gotovtsev P.M."/>
            <person name="Namsaraev Z.B."/>
            <person name="Khijniak T.V."/>
            <person name="Nedoluzhko A.V."/>
            <person name="Vasilov R.G."/>
        </authorList>
    </citation>
    <scope>NUCLEOTIDE SEQUENCE [LARGE SCALE GENOMIC DNA]</scope>
    <source>
        <strain evidence="2 3">AGD 8-3</strain>
    </source>
</reference>
<dbReference type="OrthoDB" id="6167545at2"/>
<dbReference type="RefSeq" id="WP_066451349.1">
    <property type="nucleotide sequence ID" value="NZ_CP014226.1"/>
</dbReference>
<proteinExistence type="predicted"/>
<protein>
    <submittedName>
        <fullName evidence="2">Uncharacterized protein</fullName>
    </submittedName>
</protein>
<keyword evidence="1" id="KW-0472">Membrane</keyword>
<keyword evidence="1" id="KW-0812">Transmembrane</keyword>
<feature type="transmembrane region" description="Helical" evidence="1">
    <location>
        <begin position="78"/>
        <end position="96"/>
    </location>
</feature>
<evidence type="ECO:0000313" key="2">
    <source>
        <dbReference type="EMBL" id="AMD02174.1"/>
    </source>
</evidence>
<sequence>MKSLAKERPVWLAMGAMLLAAVLALWLLLHPELISGLPMPLRLPVIGLGVWALGAAFMQPMGLELRRHWQRRATTPPWSLVALGVFTMIVLVRALWLA</sequence>
<dbReference type="PATRIC" id="fig|507626.3.peg.3122"/>
<accession>A0A0X8HGH7</accession>
<evidence type="ECO:0000313" key="3">
    <source>
        <dbReference type="Proteomes" id="UP000063387"/>
    </source>
</evidence>
<dbReference type="Proteomes" id="UP000063387">
    <property type="component" value="Chromosome"/>
</dbReference>
<organism evidence="2 3">
    <name type="scientific">Halomonas chromatireducens</name>
    <dbReference type="NCBI Taxonomy" id="507626"/>
    <lineage>
        <taxon>Bacteria</taxon>
        <taxon>Pseudomonadati</taxon>
        <taxon>Pseudomonadota</taxon>
        <taxon>Gammaproteobacteria</taxon>
        <taxon>Oceanospirillales</taxon>
        <taxon>Halomonadaceae</taxon>
        <taxon>Halomonas</taxon>
    </lineage>
</organism>
<feature type="transmembrane region" description="Helical" evidence="1">
    <location>
        <begin position="41"/>
        <end position="58"/>
    </location>
</feature>
<keyword evidence="3" id="KW-1185">Reference proteome</keyword>
<feature type="transmembrane region" description="Helical" evidence="1">
    <location>
        <begin position="9"/>
        <end position="29"/>
    </location>
</feature>
<keyword evidence="1" id="KW-1133">Transmembrane helix</keyword>